<feature type="domain" description="Xylose isomerase-like TIM barrel" evidence="2">
    <location>
        <begin position="51"/>
        <end position="248"/>
    </location>
</feature>
<dbReference type="InterPro" id="IPR013022">
    <property type="entry name" value="Xyl_isomerase-like_TIM-brl"/>
</dbReference>
<dbReference type="AlphaFoldDB" id="A0A101HPQ9"/>
<proteinExistence type="predicted"/>
<comment type="caution">
    <text evidence="3">The sequence shown here is derived from an EMBL/GenBank/DDBJ whole genome shotgun (WGS) entry which is preliminary data.</text>
</comment>
<protein>
    <submittedName>
        <fullName evidence="3">Sugar phosphate isomerase/epimerase</fullName>
    </submittedName>
</protein>
<reference evidence="4" key="1">
    <citation type="journal article" date="2015" name="MBio">
        <title>Genome-Resolved Metagenomic Analysis Reveals Roles for Candidate Phyla and Other Microbial Community Members in Biogeochemical Transformations in Oil Reservoirs.</title>
        <authorList>
            <person name="Hu P."/>
            <person name="Tom L."/>
            <person name="Singh A."/>
            <person name="Thomas B.C."/>
            <person name="Baker B.J."/>
            <person name="Piceno Y.M."/>
            <person name="Andersen G.L."/>
            <person name="Banfield J.F."/>
        </authorList>
    </citation>
    <scope>NUCLEOTIDE SEQUENCE [LARGE SCALE GENOMIC DNA]</scope>
</reference>
<dbReference type="Proteomes" id="UP000054092">
    <property type="component" value="Unassembled WGS sequence"/>
</dbReference>
<dbReference type="GO" id="GO:0016853">
    <property type="term" value="F:isomerase activity"/>
    <property type="evidence" value="ECO:0007669"/>
    <property type="project" value="UniProtKB-KW"/>
</dbReference>
<dbReference type="EMBL" id="LGGP01000109">
    <property type="protein sequence ID" value="KUK80806.1"/>
    <property type="molecule type" value="Genomic_DNA"/>
</dbReference>
<sequence>MKPQNFVLKNQTIKKRFVEEKRRRPESFERRLSLSWSIWMFGTEPIDESLERLRRNGFEYVEIKGDTSIPKEAMNKALKNSGIKASGACGMFSPQRDLSSPLEEVRKKAQEYIREVSSYISFLGGTYFIVVPGAVGRPDAVDGLEMERSAEALRQCVCYFKESGVKPVIEPIRSAEVSLVHTVDEALDYLDMVDDPLVNCLNGDIYHMLNGEQHVGEAIIKCGERLVNLHIADSNRDAPGKGQIDIDTAIMAAYLVGMNQKGRFITFEPLGPYPDPYVLSTGPCDVSVMDRLVKDSVEYFREREEIVRSL</sequence>
<organism evidence="3 4">
    <name type="scientific">Mesotoga prima</name>
    <dbReference type="NCBI Taxonomy" id="1184387"/>
    <lineage>
        <taxon>Bacteria</taxon>
        <taxon>Thermotogati</taxon>
        <taxon>Thermotogota</taxon>
        <taxon>Thermotogae</taxon>
        <taxon>Kosmotogales</taxon>
        <taxon>Kosmotogaceae</taxon>
        <taxon>Mesotoga</taxon>
    </lineage>
</organism>
<accession>A0A101HPQ9</accession>
<evidence type="ECO:0000313" key="4">
    <source>
        <dbReference type="Proteomes" id="UP000054092"/>
    </source>
</evidence>
<dbReference type="InterPro" id="IPR050417">
    <property type="entry name" value="Sugar_Epim/Isomerase"/>
</dbReference>
<name>A0A101HPQ9_9BACT</name>
<dbReference type="PATRIC" id="fig|1184387.3.peg.1145"/>
<dbReference type="Gene3D" id="3.20.20.150">
    <property type="entry name" value="Divalent-metal-dependent TIM barrel enzymes"/>
    <property type="match status" value="1"/>
</dbReference>
<dbReference type="PANTHER" id="PTHR43489:SF7">
    <property type="entry name" value="3-DEHYDRO-D-GULOSIDE 4-EPIMERASE-RELATED"/>
    <property type="match status" value="1"/>
</dbReference>
<evidence type="ECO:0000256" key="1">
    <source>
        <dbReference type="ARBA" id="ARBA00023235"/>
    </source>
</evidence>
<gene>
    <name evidence="3" type="ORF">XD94_0758</name>
</gene>
<evidence type="ECO:0000259" key="2">
    <source>
        <dbReference type="Pfam" id="PF01261"/>
    </source>
</evidence>
<dbReference type="InterPro" id="IPR036237">
    <property type="entry name" value="Xyl_isomerase-like_sf"/>
</dbReference>
<dbReference type="Pfam" id="PF01261">
    <property type="entry name" value="AP_endonuc_2"/>
    <property type="match status" value="1"/>
</dbReference>
<dbReference type="SUPFAM" id="SSF51658">
    <property type="entry name" value="Xylose isomerase-like"/>
    <property type="match status" value="1"/>
</dbReference>
<evidence type="ECO:0000313" key="3">
    <source>
        <dbReference type="EMBL" id="KUK80806.1"/>
    </source>
</evidence>
<keyword evidence="1 3" id="KW-0413">Isomerase</keyword>
<dbReference type="PANTHER" id="PTHR43489">
    <property type="entry name" value="ISOMERASE"/>
    <property type="match status" value="1"/>
</dbReference>